<reference evidence="1 2" key="1">
    <citation type="journal article" date="2010" name="Stand. Genomic Sci.">
        <title>Complete genome sequence of Vulcanisaeta distributa type strain (IC-017).</title>
        <authorList>
            <person name="Mavromatis K."/>
            <person name="Sikorski J."/>
            <person name="Pabst E."/>
            <person name="Teshima H."/>
            <person name="Lapidus A."/>
            <person name="Lucas S."/>
            <person name="Nolan M."/>
            <person name="Glavina Del Rio T."/>
            <person name="Cheng J.F."/>
            <person name="Bruce D."/>
            <person name="Goodwin L."/>
            <person name="Pitluck S."/>
            <person name="Liolios K."/>
            <person name="Ivanova N."/>
            <person name="Mikhailova N."/>
            <person name="Pati A."/>
            <person name="Chen A."/>
            <person name="Palaniappan K."/>
            <person name="Land M."/>
            <person name="Hauser L."/>
            <person name="Chang Y.J."/>
            <person name="Jeffries C.D."/>
            <person name="Rohde M."/>
            <person name="Spring S."/>
            <person name="Goker M."/>
            <person name="Wirth R."/>
            <person name="Woyke T."/>
            <person name="Bristow J."/>
            <person name="Eisen J.A."/>
            <person name="Markowitz V."/>
            <person name="Hugenholtz P."/>
            <person name="Klenk H.P."/>
            <person name="Kyrpides N.C."/>
        </authorList>
    </citation>
    <scope>NUCLEOTIDE SEQUENCE [LARGE SCALE GENOMIC DNA]</scope>
    <source>
        <strain evidence="2">DSM 14429 / JCM 11212 / NBRC 100878 / IC-017</strain>
    </source>
</reference>
<accession>E1QQZ7</accession>
<sequence>MLIYIVRAMNELRRCLALYDEFECSAYLNRTYGTWMVRLSNDEANVILNEASKSCTQVESSFLYCVFCVGSQCSMEPSESVSRYIIDCLDKLNIRQGVKDALRSILNKAVEINSEVACTGE</sequence>
<evidence type="ECO:0000313" key="2">
    <source>
        <dbReference type="Proteomes" id="UP000006681"/>
    </source>
</evidence>
<proteinExistence type="predicted"/>
<gene>
    <name evidence="1" type="ordered locus">Vdis_1181</name>
</gene>
<protein>
    <submittedName>
        <fullName evidence="1">Uncharacterized protein</fullName>
    </submittedName>
</protein>
<dbReference type="STRING" id="572478.Vdis_1181"/>
<dbReference type="EMBL" id="CP002100">
    <property type="protein sequence ID" value="ADN50567.1"/>
    <property type="molecule type" value="Genomic_DNA"/>
</dbReference>
<dbReference type="eggNOG" id="arCOG13842">
    <property type="taxonomic scope" value="Archaea"/>
</dbReference>
<organism evidence="1 2">
    <name type="scientific">Vulcanisaeta distributa (strain DSM 14429 / JCM 11212 / NBRC 100878 / IC-017)</name>
    <dbReference type="NCBI Taxonomy" id="572478"/>
    <lineage>
        <taxon>Archaea</taxon>
        <taxon>Thermoproteota</taxon>
        <taxon>Thermoprotei</taxon>
        <taxon>Thermoproteales</taxon>
        <taxon>Thermoproteaceae</taxon>
        <taxon>Vulcanisaeta</taxon>
    </lineage>
</organism>
<dbReference type="RefSeq" id="WP_013336292.1">
    <property type="nucleotide sequence ID" value="NC_014537.1"/>
</dbReference>
<dbReference type="Proteomes" id="UP000006681">
    <property type="component" value="Chromosome"/>
</dbReference>
<evidence type="ECO:0000313" key="1">
    <source>
        <dbReference type="EMBL" id="ADN50567.1"/>
    </source>
</evidence>
<dbReference type="OrthoDB" id="24812at2157"/>
<dbReference type="KEGG" id="vdi:Vdis_1181"/>
<reference evidence="2" key="2">
    <citation type="journal article" date="2010" name="Stand. Genomic Sci.">
        <title>Complete genome sequence of Vulcanisaeta distributa type strain (IC-017T).</title>
        <authorList>
            <person name="Mavromatis K."/>
            <person name="Sikorski J."/>
            <person name="Pabst E."/>
            <person name="Teshima H."/>
            <person name="Lapidus A."/>
            <person name="Lucas S."/>
            <person name="Nolan M."/>
            <person name="Glavina Del Rio T."/>
            <person name="Cheng J."/>
            <person name="Bruce D."/>
            <person name="Goodwin L."/>
            <person name="Pitluck S."/>
            <person name="Liolios K."/>
            <person name="Ivanova N."/>
            <person name="Mikhailova N."/>
            <person name="Pati A."/>
            <person name="Chen A."/>
            <person name="Palaniappan K."/>
            <person name="Land M."/>
            <person name="Hauser L."/>
            <person name="Chang Y."/>
            <person name="Jeffries C."/>
            <person name="Rohde M."/>
            <person name="Spring S."/>
            <person name="Goker M."/>
            <person name="Wirth R."/>
            <person name="Woyke T."/>
            <person name="Bristow J."/>
            <person name="Eisen J."/>
            <person name="Markowitz V."/>
            <person name="Hugenholtz P."/>
            <person name="Klenk H."/>
            <person name="Kyrpides N."/>
        </authorList>
    </citation>
    <scope>NUCLEOTIDE SEQUENCE [LARGE SCALE GENOMIC DNA]</scope>
    <source>
        <strain evidence="2">DSM 14429 / JCM 11212 / NBRC 100878 / IC-017</strain>
    </source>
</reference>
<dbReference type="HOGENOM" id="CLU_2032989_0_0_2"/>
<keyword evidence="2" id="KW-1185">Reference proteome</keyword>
<dbReference type="AlphaFoldDB" id="E1QQZ7"/>
<dbReference type="GeneID" id="9752113"/>
<name>E1QQZ7_VULDI</name>